<proteinExistence type="predicted"/>
<name>A0A0F9L5T2_9ZZZZ</name>
<dbReference type="InterPro" id="IPR025354">
    <property type="entry name" value="DUF4258"/>
</dbReference>
<dbReference type="Pfam" id="PF14076">
    <property type="entry name" value="DUF4258"/>
    <property type="match status" value="1"/>
</dbReference>
<gene>
    <name evidence="1" type="ORF">LCGC14_1241150</name>
</gene>
<dbReference type="AlphaFoldDB" id="A0A0F9L5T2"/>
<accession>A0A0F9L5T2</accession>
<comment type="caution">
    <text evidence="1">The sequence shown here is derived from an EMBL/GenBank/DDBJ whole genome shotgun (WGS) entry which is preliminary data.</text>
</comment>
<sequence>MNLTDTKDAVKNGRIEWLSHSLKRMFERGIARQLVRDAIVLGEVIEDYPDAGPYPSALVLGIVDGVPLHVVVAFDSISRYCMVITAYRPDPEHFKDDFRKRKRDG</sequence>
<evidence type="ECO:0008006" key="2">
    <source>
        <dbReference type="Google" id="ProtNLM"/>
    </source>
</evidence>
<evidence type="ECO:0000313" key="1">
    <source>
        <dbReference type="EMBL" id="KKM90189.1"/>
    </source>
</evidence>
<protein>
    <recommendedName>
        <fullName evidence="2">DUF4258 domain-containing protein</fullName>
    </recommendedName>
</protein>
<organism evidence="1">
    <name type="scientific">marine sediment metagenome</name>
    <dbReference type="NCBI Taxonomy" id="412755"/>
    <lineage>
        <taxon>unclassified sequences</taxon>
        <taxon>metagenomes</taxon>
        <taxon>ecological metagenomes</taxon>
    </lineage>
</organism>
<reference evidence="1" key="1">
    <citation type="journal article" date="2015" name="Nature">
        <title>Complex archaea that bridge the gap between prokaryotes and eukaryotes.</title>
        <authorList>
            <person name="Spang A."/>
            <person name="Saw J.H."/>
            <person name="Jorgensen S.L."/>
            <person name="Zaremba-Niedzwiedzka K."/>
            <person name="Martijn J."/>
            <person name="Lind A.E."/>
            <person name="van Eijk R."/>
            <person name="Schleper C."/>
            <person name="Guy L."/>
            <person name="Ettema T.J."/>
        </authorList>
    </citation>
    <scope>NUCLEOTIDE SEQUENCE</scope>
</reference>
<dbReference type="EMBL" id="LAZR01006706">
    <property type="protein sequence ID" value="KKM90189.1"/>
    <property type="molecule type" value="Genomic_DNA"/>
</dbReference>